<keyword evidence="2" id="KW-1185">Reference proteome</keyword>
<comment type="caution">
    <text evidence="1">The sequence shown here is derived from an EMBL/GenBank/DDBJ whole genome shotgun (WGS) entry which is preliminary data.</text>
</comment>
<proteinExistence type="predicted"/>
<dbReference type="RefSeq" id="WP_146901555.1">
    <property type="nucleotide sequence ID" value="NZ_BJYS01000031.1"/>
</dbReference>
<protein>
    <recommendedName>
        <fullName evidence="3">Apea-like HEPN domain-containing protein</fullName>
    </recommendedName>
</protein>
<sequence length="419" mass="49082">MRHYRELTLEINNEQEIRSILKQMETLKAEGWKVQKSLKKEYAKDNKINEDELVSFISPYYKNTKPKSEKEVFAGVVYLGFVDNSIKILDIKSVLKGEKLPVHLYNLIFHQFIKDVIKPNANLFRNLLGTIKLNKKKPEIQLSKADKKSGKKLLCIAVSTEGFNVFNKRLKRPIHFIERDGTGEGLFQEGDELKIGQKKIEYFSPNNIGILLSIATKSQLEARNLLHKIKRRQNLANPLDNIKESSEDICNYIEQIQTSIVFTYTTIEAFVNLSIPDYYECFEIKKESGVYYERKYTRDAIERLIPLKTKIKEILPDIYDTSAIENEKFFTNFALLEELRNKIIHQKSIEHTDLYKEYFRESIFKICNVSNELISFFYENCEKDFTTNPIWPWIDGKENILPKSTFNSKDFQVVGSIYD</sequence>
<evidence type="ECO:0000313" key="2">
    <source>
        <dbReference type="Proteomes" id="UP000321532"/>
    </source>
</evidence>
<gene>
    <name evidence="1" type="ORF">AAE02nite_38010</name>
</gene>
<reference evidence="1 2" key="1">
    <citation type="submission" date="2019-07" db="EMBL/GenBank/DDBJ databases">
        <title>Whole genome shotgun sequence of Adhaeribacter aerolatus NBRC 106133.</title>
        <authorList>
            <person name="Hosoyama A."/>
            <person name="Uohara A."/>
            <person name="Ohji S."/>
            <person name="Ichikawa N."/>
        </authorList>
    </citation>
    <scope>NUCLEOTIDE SEQUENCE [LARGE SCALE GENOMIC DNA]</scope>
    <source>
        <strain evidence="1 2">NBRC 106133</strain>
    </source>
</reference>
<evidence type="ECO:0000313" key="1">
    <source>
        <dbReference type="EMBL" id="GEO06137.1"/>
    </source>
</evidence>
<name>A0A512B2Y2_9BACT</name>
<dbReference type="OrthoDB" id="7055803at2"/>
<organism evidence="1 2">
    <name type="scientific">Adhaeribacter aerolatus</name>
    <dbReference type="NCBI Taxonomy" id="670289"/>
    <lineage>
        <taxon>Bacteria</taxon>
        <taxon>Pseudomonadati</taxon>
        <taxon>Bacteroidota</taxon>
        <taxon>Cytophagia</taxon>
        <taxon>Cytophagales</taxon>
        <taxon>Hymenobacteraceae</taxon>
        <taxon>Adhaeribacter</taxon>
    </lineage>
</organism>
<dbReference type="Proteomes" id="UP000321532">
    <property type="component" value="Unassembled WGS sequence"/>
</dbReference>
<evidence type="ECO:0008006" key="3">
    <source>
        <dbReference type="Google" id="ProtNLM"/>
    </source>
</evidence>
<dbReference type="AlphaFoldDB" id="A0A512B2Y2"/>
<accession>A0A512B2Y2</accession>
<dbReference type="EMBL" id="BJYS01000031">
    <property type="protein sequence ID" value="GEO06137.1"/>
    <property type="molecule type" value="Genomic_DNA"/>
</dbReference>